<feature type="transmembrane region" description="Helical" evidence="1">
    <location>
        <begin position="108"/>
        <end position="125"/>
    </location>
</feature>
<feature type="transmembrane region" description="Helical" evidence="1">
    <location>
        <begin position="12"/>
        <end position="35"/>
    </location>
</feature>
<evidence type="ECO:0000313" key="2">
    <source>
        <dbReference type="EMBL" id="MQN00621.1"/>
    </source>
</evidence>
<accession>A0A6N7IWI0</accession>
<keyword evidence="3" id="KW-1185">Reference proteome</keyword>
<feature type="transmembrane region" description="Helical" evidence="1">
    <location>
        <begin position="131"/>
        <end position="151"/>
    </location>
</feature>
<feature type="transmembrane region" description="Helical" evidence="1">
    <location>
        <begin position="75"/>
        <end position="96"/>
    </location>
</feature>
<organism evidence="2 3">
    <name type="scientific">Candidatus Weimeria bifida</name>
    <dbReference type="NCBI Taxonomy" id="2599074"/>
    <lineage>
        <taxon>Bacteria</taxon>
        <taxon>Bacillati</taxon>
        <taxon>Bacillota</taxon>
        <taxon>Clostridia</taxon>
        <taxon>Lachnospirales</taxon>
        <taxon>Lachnospiraceae</taxon>
        <taxon>Candidatus Weimeria</taxon>
    </lineage>
</organism>
<protein>
    <submittedName>
        <fullName evidence="2">QueT transporter family protein</fullName>
    </submittedName>
</protein>
<dbReference type="AlphaFoldDB" id="A0A6N7IWI0"/>
<comment type="caution">
    <text evidence="2">The sequence shown here is derived from an EMBL/GenBank/DDBJ whole genome shotgun (WGS) entry which is preliminary data.</text>
</comment>
<proteinExistence type="predicted"/>
<feature type="transmembrane region" description="Helical" evidence="1">
    <location>
        <begin position="47"/>
        <end position="69"/>
    </location>
</feature>
<dbReference type="Proteomes" id="UP000460257">
    <property type="component" value="Unassembled WGS sequence"/>
</dbReference>
<dbReference type="InterPro" id="IPR010387">
    <property type="entry name" value="QueT"/>
</dbReference>
<sequence>MSFSKKSSALYVAQAGIIAALYVVLTVFAAGFDLASGAVQVRISEALTVLPVFTPAAVPGLFIGCLLANLITGSAIYDVVFGSLITLAAAFVTRLLRNQKFIYTIPPVLFNALGVPVILILAYGVNSAYPFLVLTVGAGEAISVFGFGFALKKILGRYRNVLFPEKDRQRVID</sequence>
<dbReference type="PANTHER" id="PTHR40044:SF1">
    <property type="entry name" value="INTEGRAL MEMBRANE PROTEIN"/>
    <property type="match status" value="1"/>
</dbReference>
<evidence type="ECO:0000256" key="1">
    <source>
        <dbReference type="SAM" id="Phobius"/>
    </source>
</evidence>
<reference evidence="2" key="1">
    <citation type="journal article" date="2020" name="Appl. Environ. Microbiol.">
        <title>Medium-Chain Fatty Acid Synthesis by 'Candidatus Weimeria bifida' gen. nov., sp. nov., and 'Candidatus Pseudoramibacter fermentans' sp. nov.</title>
        <authorList>
            <person name="Scarborough M.J."/>
            <person name="Myers K.S."/>
            <person name="Donohue T.J."/>
            <person name="Noguera D.R."/>
        </authorList>
    </citation>
    <scope>NUCLEOTIDE SEQUENCE</scope>
    <source>
        <strain evidence="2">LCO1.1</strain>
    </source>
</reference>
<gene>
    <name evidence="2" type="ORF">FRC54_01285</name>
</gene>
<evidence type="ECO:0000313" key="3">
    <source>
        <dbReference type="Proteomes" id="UP000460257"/>
    </source>
</evidence>
<dbReference type="Pfam" id="PF06177">
    <property type="entry name" value="QueT"/>
    <property type="match status" value="1"/>
</dbReference>
<keyword evidence="1" id="KW-0812">Transmembrane</keyword>
<name>A0A6N7IWI0_9FIRM</name>
<keyword evidence="1" id="KW-0472">Membrane</keyword>
<keyword evidence="1" id="KW-1133">Transmembrane helix</keyword>
<dbReference type="EMBL" id="VOGC01000002">
    <property type="protein sequence ID" value="MQN00621.1"/>
    <property type="molecule type" value="Genomic_DNA"/>
</dbReference>
<dbReference type="PANTHER" id="PTHR40044">
    <property type="entry name" value="INTEGRAL MEMBRANE PROTEIN-RELATED"/>
    <property type="match status" value="1"/>
</dbReference>
<dbReference type="PIRSF" id="PIRSF031501">
    <property type="entry name" value="QueT"/>
    <property type="match status" value="1"/>
</dbReference>